<organism evidence="3 4">
    <name type="scientific">Geothrix limicola</name>
    <dbReference type="NCBI Taxonomy" id="2927978"/>
    <lineage>
        <taxon>Bacteria</taxon>
        <taxon>Pseudomonadati</taxon>
        <taxon>Acidobacteriota</taxon>
        <taxon>Holophagae</taxon>
        <taxon>Holophagales</taxon>
        <taxon>Holophagaceae</taxon>
        <taxon>Geothrix</taxon>
    </lineage>
</organism>
<dbReference type="PANTHER" id="PTHR43591:SF110">
    <property type="entry name" value="RHODANESE DOMAIN-CONTAINING PROTEIN"/>
    <property type="match status" value="1"/>
</dbReference>
<dbReference type="PANTHER" id="PTHR43591">
    <property type="entry name" value="METHYLTRANSFERASE"/>
    <property type="match status" value="1"/>
</dbReference>
<comment type="caution">
    <text evidence="3">The sequence shown here is derived from an EMBL/GenBank/DDBJ whole genome shotgun (WGS) entry which is preliminary data.</text>
</comment>
<dbReference type="CDD" id="cd02440">
    <property type="entry name" value="AdoMet_MTases"/>
    <property type="match status" value="1"/>
</dbReference>
<evidence type="ECO:0000256" key="1">
    <source>
        <dbReference type="SAM" id="Phobius"/>
    </source>
</evidence>
<dbReference type="Proteomes" id="UP001165069">
    <property type="component" value="Unassembled WGS sequence"/>
</dbReference>
<evidence type="ECO:0000259" key="2">
    <source>
        <dbReference type="Pfam" id="PF08241"/>
    </source>
</evidence>
<feature type="transmembrane region" description="Helical" evidence="1">
    <location>
        <begin position="130"/>
        <end position="148"/>
    </location>
</feature>
<dbReference type="Gene3D" id="3.40.50.150">
    <property type="entry name" value="Vaccinia Virus protein VP39"/>
    <property type="match status" value="1"/>
</dbReference>
<dbReference type="InterPro" id="IPR013216">
    <property type="entry name" value="Methyltransf_11"/>
</dbReference>
<sequence length="416" mass="47342">MNGTLFWLLPFGFQGLAMGFDTFIYHRRREVPRWEGLGHVLDSLVFLACLVLPVLVAPTPSNIRLFSGMAVCSCLLITKDEFIHQRLCSGGEHWLHAVLFILHPIVLLATAMLWIDLGSAALSQTFPRPLAAWLLQLQAALVFGFLVYQIAEWFWRARWEGKGPEINNSIYEDLGDRWYTTTDDPVALLRAESRLRTSWVQADLHAAFGEEALAILDVACGAGFLSNPLAQAGHEVTGIDLSLSSLEVAKRHDHTRSVTYLPMDARCLSFPDARFDVVCMMDFLEHLPEKEEVLREASRVLKPGGWFFFHTFNRTLLSWLIGIKGVEWFVKNTPAHMHVYRLFLKPSELRDLCARQHLVVEEVRGVRPRIFSWAFWKLLLTGRVSDQFQFVFTHSQSIGYCGHARKLTALLARPVP</sequence>
<evidence type="ECO:0000313" key="4">
    <source>
        <dbReference type="Proteomes" id="UP001165069"/>
    </source>
</evidence>
<feature type="transmembrane region" description="Helical" evidence="1">
    <location>
        <begin position="6"/>
        <end position="25"/>
    </location>
</feature>
<dbReference type="InterPro" id="IPR010233">
    <property type="entry name" value="UbiG_MeTrfase"/>
</dbReference>
<accession>A0ABQ5QCV5</accession>
<dbReference type="Pfam" id="PF08241">
    <property type="entry name" value="Methyltransf_11"/>
    <property type="match status" value="1"/>
</dbReference>
<keyword evidence="4" id="KW-1185">Reference proteome</keyword>
<dbReference type="InterPro" id="IPR029063">
    <property type="entry name" value="SAM-dependent_MTases_sf"/>
</dbReference>
<name>A0ABQ5QCV5_9BACT</name>
<keyword evidence="1" id="KW-1133">Transmembrane helix</keyword>
<protein>
    <recommendedName>
        <fullName evidence="2">Methyltransferase type 11 domain-containing protein</fullName>
    </recommendedName>
</protein>
<feature type="domain" description="Methyltransferase type 11" evidence="2">
    <location>
        <begin position="216"/>
        <end position="309"/>
    </location>
</feature>
<reference evidence="3 4" key="1">
    <citation type="journal article" date="2023" name="Antonie Van Leeuwenhoek">
        <title>Mesoterricola silvestris gen. nov., sp. nov., Mesoterricola sediminis sp. nov., Geothrix oryzae sp. nov., Geothrix edaphica sp. nov., Geothrix rubra sp. nov., and Geothrix limicola sp. nov., six novel members of Acidobacteriota isolated from soils.</title>
        <authorList>
            <person name="Itoh H."/>
            <person name="Sugisawa Y."/>
            <person name="Mise K."/>
            <person name="Xu Z."/>
            <person name="Kuniyasu M."/>
            <person name="Ushijima N."/>
            <person name="Kawano K."/>
            <person name="Kobayashi E."/>
            <person name="Shiratori Y."/>
            <person name="Masuda Y."/>
            <person name="Senoo K."/>
        </authorList>
    </citation>
    <scope>NUCLEOTIDE SEQUENCE [LARGE SCALE GENOMIC DNA]</scope>
    <source>
        <strain evidence="3 4">Red804</strain>
    </source>
</reference>
<feature type="transmembrane region" description="Helical" evidence="1">
    <location>
        <begin position="94"/>
        <end position="115"/>
    </location>
</feature>
<evidence type="ECO:0000313" key="3">
    <source>
        <dbReference type="EMBL" id="GLH72223.1"/>
    </source>
</evidence>
<gene>
    <name evidence="3" type="ORF">GETHLI_07250</name>
</gene>
<keyword evidence="1" id="KW-0812">Transmembrane</keyword>
<keyword evidence="1" id="KW-0472">Membrane</keyword>
<proteinExistence type="predicted"/>
<dbReference type="EMBL" id="BSDE01000001">
    <property type="protein sequence ID" value="GLH72223.1"/>
    <property type="molecule type" value="Genomic_DNA"/>
</dbReference>
<feature type="transmembrane region" description="Helical" evidence="1">
    <location>
        <begin position="37"/>
        <end position="57"/>
    </location>
</feature>
<dbReference type="SUPFAM" id="SSF53335">
    <property type="entry name" value="S-adenosyl-L-methionine-dependent methyltransferases"/>
    <property type="match status" value="1"/>
</dbReference>
<dbReference type="NCBIfam" id="TIGR01983">
    <property type="entry name" value="UbiG"/>
    <property type="match status" value="1"/>
</dbReference>